<comment type="subunit">
    <text evidence="5">Homotetramer.</text>
</comment>
<evidence type="ECO:0000256" key="13">
    <source>
        <dbReference type="RuleBase" id="RU362132"/>
    </source>
</evidence>
<evidence type="ECO:0000256" key="9">
    <source>
        <dbReference type="ARBA" id="ARBA00022842"/>
    </source>
</evidence>
<dbReference type="EC" id="4.1.1.1" evidence="6"/>
<evidence type="ECO:0000256" key="12">
    <source>
        <dbReference type="PIRSR" id="PIRSR036565-2"/>
    </source>
</evidence>
<keyword evidence="8" id="KW-0210">Decarboxylase</keyword>
<dbReference type="Pfam" id="PF02775">
    <property type="entry name" value="TPP_enzyme_C"/>
    <property type="match status" value="1"/>
</dbReference>
<dbReference type="InterPro" id="IPR047213">
    <property type="entry name" value="TPP_PYR_PDC_IPDC-like"/>
</dbReference>
<feature type="domain" description="Thiamine pyrophosphate enzyme N-terminal TPP-binding" evidence="16">
    <location>
        <begin position="10"/>
        <end position="112"/>
    </location>
</feature>
<dbReference type="InterPro" id="IPR011766">
    <property type="entry name" value="TPP_enzyme_TPP-bd"/>
</dbReference>
<evidence type="ECO:0000259" key="15">
    <source>
        <dbReference type="Pfam" id="PF02775"/>
    </source>
</evidence>
<gene>
    <name evidence="17" type="ORF">HKI87_07g50600</name>
</gene>
<keyword evidence="17" id="KW-0670">Pyruvate</keyword>
<dbReference type="PANTHER" id="PTHR43452:SF1">
    <property type="entry name" value="PYRUVATE DECARBOXYLASE C186.09-RELATED"/>
    <property type="match status" value="1"/>
</dbReference>
<dbReference type="FunFam" id="3.40.50.1220:FF:000009">
    <property type="entry name" value="Pyruvate decarboxylase 1"/>
    <property type="match status" value="1"/>
</dbReference>
<dbReference type="GO" id="GO:0000949">
    <property type="term" value="P:aromatic amino acid family catabolic process to alcohol via Ehrlich pathway"/>
    <property type="evidence" value="ECO:0007669"/>
    <property type="project" value="TreeGrafter"/>
</dbReference>
<protein>
    <recommendedName>
        <fullName evidence="6">pyruvate decarboxylase</fullName>
        <ecNumber evidence="6">4.1.1.1</ecNumber>
    </recommendedName>
</protein>
<organism evidence="17 18">
    <name type="scientific">Chloropicon roscoffensis</name>
    <dbReference type="NCBI Taxonomy" id="1461544"/>
    <lineage>
        <taxon>Eukaryota</taxon>
        <taxon>Viridiplantae</taxon>
        <taxon>Chlorophyta</taxon>
        <taxon>Chloropicophyceae</taxon>
        <taxon>Chloropicales</taxon>
        <taxon>Chloropicaceae</taxon>
        <taxon>Chloropicon</taxon>
    </lineage>
</organism>
<dbReference type="EMBL" id="CP151507">
    <property type="protein sequence ID" value="WZN63511.1"/>
    <property type="molecule type" value="Genomic_DNA"/>
</dbReference>
<keyword evidence="9 12" id="KW-0460">Magnesium</keyword>
<dbReference type="GO" id="GO:0030976">
    <property type="term" value="F:thiamine pyrophosphate binding"/>
    <property type="evidence" value="ECO:0007669"/>
    <property type="project" value="InterPro"/>
</dbReference>
<keyword evidence="7 12" id="KW-0479">Metal-binding</keyword>
<evidence type="ECO:0000256" key="6">
    <source>
        <dbReference type="ARBA" id="ARBA00013202"/>
    </source>
</evidence>
<feature type="binding site" evidence="12">
    <location>
        <position position="450"/>
    </location>
    <ligand>
        <name>Mg(2+)</name>
        <dbReference type="ChEBI" id="CHEBI:18420"/>
    </ligand>
</feature>
<name>A0AAX4PCH8_9CHLO</name>
<proteinExistence type="inferred from homology"/>
<dbReference type="InterPro" id="IPR029061">
    <property type="entry name" value="THDP-binding"/>
</dbReference>
<dbReference type="GO" id="GO:0005829">
    <property type="term" value="C:cytosol"/>
    <property type="evidence" value="ECO:0007669"/>
    <property type="project" value="TreeGrafter"/>
</dbReference>
<evidence type="ECO:0000256" key="11">
    <source>
        <dbReference type="ARBA" id="ARBA00023239"/>
    </source>
</evidence>
<accession>A0AAX4PCH8</accession>
<dbReference type="InterPro" id="IPR012110">
    <property type="entry name" value="PDC/IPDC-like"/>
</dbReference>
<dbReference type="GO" id="GO:0000287">
    <property type="term" value="F:magnesium ion binding"/>
    <property type="evidence" value="ECO:0007669"/>
    <property type="project" value="InterPro"/>
</dbReference>
<dbReference type="CDD" id="cd07038">
    <property type="entry name" value="TPP_PYR_PDC_IPDC_like"/>
    <property type="match status" value="1"/>
</dbReference>
<evidence type="ECO:0000259" key="14">
    <source>
        <dbReference type="Pfam" id="PF00205"/>
    </source>
</evidence>
<comment type="cofactor">
    <cofactor evidence="3">
        <name>thiamine diphosphate</name>
        <dbReference type="ChEBI" id="CHEBI:58937"/>
    </cofactor>
</comment>
<feature type="domain" description="Thiamine pyrophosphate enzyme central" evidence="14">
    <location>
        <begin position="205"/>
        <end position="319"/>
    </location>
</feature>
<dbReference type="Proteomes" id="UP001472866">
    <property type="component" value="Chromosome 07"/>
</dbReference>
<dbReference type="Pfam" id="PF02776">
    <property type="entry name" value="TPP_enzyme_N"/>
    <property type="match status" value="1"/>
</dbReference>
<evidence type="ECO:0000256" key="2">
    <source>
        <dbReference type="ARBA" id="ARBA00001920"/>
    </source>
</evidence>
<comment type="cofactor">
    <cofactor evidence="2">
        <name>a metal cation</name>
        <dbReference type="ChEBI" id="CHEBI:25213"/>
    </cofactor>
</comment>
<dbReference type="InterPro" id="IPR012001">
    <property type="entry name" value="Thiamin_PyroP_enz_TPP-bd_dom"/>
</dbReference>
<keyword evidence="18" id="KW-1185">Reference proteome</keyword>
<evidence type="ECO:0000256" key="8">
    <source>
        <dbReference type="ARBA" id="ARBA00022793"/>
    </source>
</evidence>
<keyword evidence="11" id="KW-0456">Lyase</keyword>
<dbReference type="PIRSF" id="PIRSF036565">
    <property type="entry name" value="Pyruvt_ip_decrb"/>
    <property type="match status" value="1"/>
</dbReference>
<comment type="cofactor">
    <cofactor evidence="12">
        <name>Mg(2+)</name>
        <dbReference type="ChEBI" id="CHEBI:18420"/>
    </cofactor>
    <text evidence="12">Binds 1 Mg(2+) per subunit.</text>
</comment>
<evidence type="ECO:0000259" key="16">
    <source>
        <dbReference type="Pfam" id="PF02776"/>
    </source>
</evidence>
<comment type="similarity">
    <text evidence="4 13">Belongs to the TPP enzyme family.</text>
</comment>
<sequence length="574" mass="62977">MSDSGLPANIGTYLGRRFVEFGVEDFFCVPGDYNLVLLDQFLKIPGLRMINCCNELNAGYAADGYARVKGVAVLVVTFTVGGLSCINAVAGAYSDDLPLIVISGCPNSNDFGTERVLHHTIGLPNFRQTLACYKEVTCKQAVIKSTENAAKKIDDCLESCLRHRKPVYIEVACNLSAVEHGSLSAPRPLMWPTEASNEHELDACIEEILSVLNAAVKPVLVSGSRVRKNQAKEALHLFADKCGYAFANMPNGKGMVDEDSSTYIGTYWGQVSSPFVCETVESADIYVFVGPVFNDYTTTGYSTLIKDEKMILIKGREVSVCGRKRFHGVRMCDVLERLAGKVRKNDASMRNYRRMFVPTSLPPALGRSGGNEPLTTNVLMHHVQGILSPGIAVCAETGDSWFNGQKLRLPRGAQYEFQMQYGSIGWSVGAVLGMSSALKHDKRVLALIGDGSFQMTCQEISSMVKFGCNPIILLINNDGYTIEVEIHDGPYNNIHRWDYCKFVESISNGSSNVHTYKATTEGEAKTALEEALSEERADCLNFIECIVDRDDCSKELLEWGSRVAAANGRPPNPQ</sequence>
<dbReference type="GO" id="GO:0004737">
    <property type="term" value="F:pyruvate decarboxylase activity"/>
    <property type="evidence" value="ECO:0007669"/>
    <property type="project" value="UniProtKB-EC"/>
</dbReference>
<evidence type="ECO:0000313" key="17">
    <source>
        <dbReference type="EMBL" id="WZN63511.1"/>
    </source>
</evidence>
<dbReference type="SUPFAM" id="SSF52467">
    <property type="entry name" value="DHS-like NAD/FAD-binding domain"/>
    <property type="match status" value="1"/>
</dbReference>
<dbReference type="AlphaFoldDB" id="A0AAX4PCH8"/>
<evidence type="ECO:0000256" key="5">
    <source>
        <dbReference type="ARBA" id="ARBA00011881"/>
    </source>
</evidence>
<evidence type="ECO:0000256" key="1">
    <source>
        <dbReference type="ARBA" id="ARBA00001041"/>
    </source>
</evidence>
<feature type="domain" description="Thiamine pyrophosphate enzyme TPP-binding" evidence="15">
    <location>
        <begin position="410"/>
        <end position="536"/>
    </location>
</feature>
<dbReference type="Gene3D" id="3.40.50.970">
    <property type="match status" value="2"/>
</dbReference>
<feature type="binding site" evidence="12">
    <location>
        <position position="477"/>
    </location>
    <ligand>
        <name>Mg(2+)</name>
        <dbReference type="ChEBI" id="CHEBI:18420"/>
    </ligand>
</feature>
<evidence type="ECO:0000256" key="7">
    <source>
        <dbReference type="ARBA" id="ARBA00022723"/>
    </source>
</evidence>
<dbReference type="InterPro" id="IPR012000">
    <property type="entry name" value="Thiamin_PyroP_enz_cen_dom"/>
</dbReference>
<dbReference type="FunFam" id="3.40.50.970:FF:000024">
    <property type="entry name" value="Pyruvate decarboxylase isozyme"/>
    <property type="match status" value="1"/>
</dbReference>
<dbReference type="SUPFAM" id="SSF52518">
    <property type="entry name" value="Thiamin diphosphate-binding fold (THDP-binding)"/>
    <property type="match status" value="2"/>
</dbReference>
<keyword evidence="10 13" id="KW-0786">Thiamine pyrophosphate</keyword>
<dbReference type="Gene3D" id="3.40.50.1220">
    <property type="entry name" value="TPP-binding domain"/>
    <property type="match status" value="1"/>
</dbReference>
<dbReference type="Pfam" id="PF00205">
    <property type="entry name" value="TPP_enzyme_M"/>
    <property type="match status" value="1"/>
</dbReference>
<evidence type="ECO:0000313" key="18">
    <source>
        <dbReference type="Proteomes" id="UP001472866"/>
    </source>
</evidence>
<evidence type="ECO:0000256" key="3">
    <source>
        <dbReference type="ARBA" id="ARBA00001964"/>
    </source>
</evidence>
<feature type="binding site" evidence="12">
    <location>
        <position position="479"/>
    </location>
    <ligand>
        <name>Mg(2+)</name>
        <dbReference type="ChEBI" id="CHEBI:18420"/>
    </ligand>
</feature>
<evidence type="ECO:0000256" key="10">
    <source>
        <dbReference type="ARBA" id="ARBA00023052"/>
    </source>
</evidence>
<dbReference type="InterPro" id="IPR029035">
    <property type="entry name" value="DHS-like_NAD/FAD-binding_dom"/>
</dbReference>
<reference evidence="17 18" key="1">
    <citation type="submission" date="2024-03" db="EMBL/GenBank/DDBJ databases">
        <title>Complete genome sequence of the green alga Chloropicon roscoffensis RCC1871.</title>
        <authorList>
            <person name="Lemieux C."/>
            <person name="Pombert J.-F."/>
            <person name="Otis C."/>
            <person name="Turmel M."/>
        </authorList>
    </citation>
    <scope>NUCLEOTIDE SEQUENCE [LARGE SCALE GENOMIC DNA]</scope>
    <source>
        <strain evidence="17 18">RCC1871</strain>
    </source>
</reference>
<dbReference type="InterPro" id="IPR047214">
    <property type="entry name" value="TPP_PDC_IPDC"/>
</dbReference>
<comment type="catalytic activity">
    <reaction evidence="1">
        <text>a 2-oxocarboxylate + H(+) = an aldehyde + CO2</text>
        <dbReference type="Rhea" id="RHEA:11628"/>
        <dbReference type="ChEBI" id="CHEBI:15378"/>
        <dbReference type="ChEBI" id="CHEBI:16526"/>
        <dbReference type="ChEBI" id="CHEBI:17478"/>
        <dbReference type="ChEBI" id="CHEBI:35179"/>
        <dbReference type="EC" id="4.1.1.1"/>
    </reaction>
</comment>
<dbReference type="PANTHER" id="PTHR43452">
    <property type="entry name" value="PYRUVATE DECARBOXYLASE"/>
    <property type="match status" value="1"/>
</dbReference>
<evidence type="ECO:0000256" key="4">
    <source>
        <dbReference type="ARBA" id="ARBA00007812"/>
    </source>
</evidence>
<dbReference type="CDD" id="cd02005">
    <property type="entry name" value="TPP_PDC_IPDC"/>
    <property type="match status" value="1"/>
</dbReference>